<evidence type="ECO:0000313" key="1">
    <source>
        <dbReference type="EMBL" id="CDU25276.1"/>
    </source>
</evidence>
<accession>A0A127ZGW7</accession>
<dbReference type="EMBL" id="LK056684">
    <property type="protein sequence ID" value="CDU25276.1"/>
    <property type="molecule type" value="Genomic_DNA"/>
</dbReference>
<organism evidence="1">
    <name type="scientific">Sporisorium scitamineum</name>
    <dbReference type="NCBI Taxonomy" id="49012"/>
    <lineage>
        <taxon>Eukaryota</taxon>
        <taxon>Fungi</taxon>
        <taxon>Dikarya</taxon>
        <taxon>Basidiomycota</taxon>
        <taxon>Ustilaginomycotina</taxon>
        <taxon>Ustilaginomycetes</taxon>
        <taxon>Ustilaginales</taxon>
        <taxon>Ustilaginaceae</taxon>
        <taxon>Sporisorium</taxon>
    </lineage>
</organism>
<sequence length="250" mass="28054">MKRYRSNFVLLVVIGFQALLAAYALRAPNAALRKRALPYLGPKTYLTYQQLKDGEFMPDGNLRPTGPLTRGMYEEQVFHRGMPMYLGGRNGYDLQKLQRAYTDFDKIHVVAPYQSGQSHLTIIKKQEGPRALEASEKVSARANNVLAVRKTFGHTAAVAAYGQKLESAPRRRGFPGTRRYSLPNWDKAEEAIPLPEETGLQAARDQLNSQRYVAFSSSNNSAKLGIRLLEDGTQEVKWFVNSAPVFVPHP</sequence>
<dbReference type="AlphaFoldDB" id="A0A127ZGW7"/>
<gene>
    <name evidence="1" type="ORF">SPSC_05110</name>
</gene>
<protein>
    <submittedName>
        <fullName evidence="1">Uncharacterized protein</fullName>
    </submittedName>
</protein>
<reference evidence="1" key="1">
    <citation type="submission" date="2014-06" db="EMBL/GenBank/DDBJ databases">
        <authorList>
            <person name="Ju J."/>
            <person name="Zhang J."/>
        </authorList>
    </citation>
    <scope>NUCLEOTIDE SEQUENCE</scope>
    <source>
        <strain evidence="1">SscI8</strain>
    </source>
</reference>
<dbReference type="OrthoDB" id="2544866at2759"/>
<proteinExistence type="predicted"/>
<name>A0A127ZGW7_9BASI</name>